<protein>
    <submittedName>
        <fullName evidence="2">Uncharacterized protein</fullName>
    </submittedName>
</protein>
<dbReference type="InterPro" id="IPR036388">
    <property type="entry name" value="WH-like_DNA-bd_sf"/>
</dbReference>
<dbReference type="SUPFAM" id="SSF46785">
    <property type="entry name" value="Winged helix' DNA-binding domain"/>
    <property type="match status" value="1"/>
</dbReference>
<feature type="compositionally biased region" description="Basic and acidic residues" evidence="1">
    <location>
        <begin position="1"/>
        <end position="10"/>
    </location>
</feature>
<reference evidence="2 3" key="1">
    <citation type="submission" date="2018-11" db="EMBL/GenBank/DDBJ databases">
        <authorList>
            <consortium name="Pathogen Informatics"/>
        </authorList>
    </citation>
    <scope>NUCLEOTIDE SEQUENCE [LARGE SCALE GENOMIC DNA]</scope>
</reference>
<feature type="region of interest" description="Disordered" evidence="1">
    <location>
        <begin position="1"/>
        <end position="27"/>
    </location>
</feature>
<name>A0A3P7M0C1_DIBLA</name>
<dbReference type="AlphaFoldDB" id="A0A3P7M0C1"/>
<proteinExistence type="predicted"/>
<sequence length="172" mass="18837">MRGPRQKTEDWVSTGTTSDLENLYKSPSSRTALQSNVTRVEMAAHRSVRSLEVGASTHYYFSRDNLDRDQTIRRMMIENTAVSVDKLVQAPRLASIGTTVSDLEVAIHNSNILCLVDLPDGKRGVKRYDGYPGSIAATTGVSNVANALDYKHRIPGEDGSYLSLSLDSGFAN</sequence>
<accession>A0A3P7M0C1</accession>
<keyword evidence="3" id="KW-1185">Reference proteome</keyword>
<dbReference type="Proteomes" id="UP000281553">
    <property type="component" value="Unassembled WGS sequence"/>
</dbReference>
<evidence type="ECO:0000256" key="1">
    <source>
        <dbReference type="SAM" id="MobiDB-lite"/>
    </source>
</evidence>
<gene>
    <name evidence="2" type="ORF">DILT_LOCUS11629</name>
</gene>
<dbReference type="Gene3D" id="1.10.10.10">
    <property type="entry name" value="Winged helix-like DNA-binding domain superfamily/Winged helix DNA-binding domain"/>
    <property type="match status" value="1"/>
</dbReference>
<feature type="compositionally biased region" description="Polar residues" evidence="1">
    <location>
        <begin position="11"/>
        <end position="27"/>
    </location>
</feature>
<evidence type="ECO:0000313" key="3">
    <source>
        <dbReference type="Proteomes" id="UP000281553"/>
    </source>
</evidence>
<evidence type="ECO:0000313" key="2">
    <source>
        <dbReference type="EMBL" id="VDN15798.1"/>
    </source>
</evidence>
<dbReference type="OrthoDB" id="10046764at2759"/>
<dbReference type="EMBL" id="UYRU01063667">
    <property type="protein sequence ID" value="VDN15798.1"/>
    <property type="molecule type" value="Genomic_DNA"/>
</dbReference>
<dbReference type="InterPro" id="IPR036390">
    <property type="entry name" value="WH_DNA-bd_sf"/>
</dbReference>
<organism evidence="2 3">
    <name type="scientific">Dibothriocephalus latus</name>
    <name type="common">Fish tapeworm</name>
    <name type="synonym">Diphyllobothrium latum</name>
    <dbReference type="NCBI Taxonomy" id="60516"/>
    <lineage>
        <taxon>Eukaryota</taxon>
        <taxon>Metazoa</taxon>
        <taxon>Spiralia</taxon>
        <taxon>Lophotrochozoa</taxon>
        <taxon>Platyhelminthes</taxon>
        <taxon>Cestoda</taxon>
        <taxon>Eucestoda</taxon>
        <taxon>Diphyllobothriidea</taxon>
        <taxon>Diphyllobothriidae</taxon>
        <taxon>Dibothriocephalus</taxon>
    </lineage>
</organism>